<feature type="binding site" evidence="9">
    <location>
        <position position="183"/>
    </location>
    <ligand>
        <name>Ca(2+)</name>
        <dbReference type="ChEBI" id="CHEBI:29108"/>
        <label>3</label>
    </ligand>
</feature>
<evidence type="ECO:0000313" key="11">
    <source>
        <dbReference type="EMBL" id="CAB4020317.1"/>
    </source>
</evidence>
<dbReference type="SMART" id="SM00254">
    <property type="entry name" value="ShKT"/>
    <property type="match status" value="1"/>
</dbReference>
<dbReference type="Pfam" id="PF01549">
    <property type="entry name" value="ShK"/>
    <property type="match status" value="1"/>
</dbReference>
<dbReference type="InterPro" id="IPR001818">
    <property type="entry name" value="Pept_M10_metallopeptidase"/>
</dbReference>
<feature type="binding site" evidence="9">
    <location>
        <position position="181"/>
    </location>
    <ligand>
        <name>Zn(2+)</name>
        <dbReference type="ChEBI" id="CHEBI:29105"/>
        <label>1</label>
    </ligand>
</feature>
<dbReference type="GO" id="GO:0006508">
    <property type="term" value="P:proteolysis"/>
    <property type="evidence" value="ECO:0007669"/>
    <property type="project" value="UniProtKB-KW"/>
</dbReference>
<evidence type="ECO:0000256" key="6">
    <source>
        <dbReference type="ARBA" id="ARBA00022833"/>
    </source>
</evidence>
<dbReference type="Gene3D" id="3.40.390.10">
    <property type="entry name" value="Collagenase (Catalytic Domain)"/>
    <property type="match status" value="1"/>
</dbReference>
<dbReference type="InterPro" id="IPR024079">
    <property type="entry name" value="MetalloPept_cat_dom_sf"/>
</dbReference>
<comment type="caution">
    <text evidence="11">The sequence shown here is derived from an EMBL/GenBank/DDBJ whole genome shotgun (WGS) entry which is preliminary data.</text>
</comment>
<keyword evidence="7" id="KW-0482">Metalloprotease</keyword>
<feature type="binding site" evidence="9">
    <location>
        <position position="164"/>
    </location>
    <ligand>
        <name>Ca(2+)</name>
        <dbReference type="ChEBI" id="CHEBI:29108"/>
        <label>3</label>
    </ligand>
</feature>
<evidence type="ECO:0000256" key="2">
    <source>
        <dbReference type="ARBA" id="ARBA00022670"/>
    </source>
</evidence>
<dbReference type="AlphaFoldDB" id="A0A6S7IRA6"/>
<evidence type="ECO:0000256" key="10">
    <source>
        <dbReference type="PROSITE-ProRule" id="PRU01005"/>
    </source>
</evidence>
<dbReference type="InterPro" id="IPR033739">
    <property type="entry name" value="M10A_MMP"/>
</dbReference>
<dbReference type="Gene3D" id="1.10.10.1940">
    <property type="match status" value="1"/>
</dbReference>
<dbReference type="GO" id="GO:0008270">
    <property type="term" value="F:zinc ion binding"/>
    <property type="evidence" value="ECO:0007669"/>
    <property type="project" value="InterPro"/>
</dbReference>
<dbReference type="CDD" id="cd04278">
    <property type="entry name" value="ZnMc_MMP"/>
    <property type="match status" value="1"/>
</dbReference>
<dbReference type="EMBL" id="CACRXK020010899">
    <property type="protein sequence ID" value="CAB4020317.1"/>
    <property type="molecule type" value="Genomic_DNA"/>
</dbReference>
<keyword evidence="4" id="KW-0732">Signal</keyword>
<protein>
    <submittedName>
        <fullName evidence="11">Hatching enzyme-like</fullName>
    </submittedName>
</protein>
<dbReference type="GO" id="GO:0030574">
    <property type="term" value="P:collagen catabolic process"/>
    <property type="evidence" value="ECO:0007669"/>
    <property type="project" value="TreeGrafter"/>
</dbReference>
<comment type="cofactor">
    <cofactor evidence="9">
        <name>Zn(2+)</name>
        <dbReference type="ChEBI" id="CHEBI:29105"/>
    </cofactor>
    <text evidence="9">Binds 2 Zn(2+) ions per subunit.</text>
</comment>
<keyword evidence="2" id="KW-0645">Protease</keyword>
<organism evidence="11 12">
    <name type="scientific">Paramuricea clavata</name>
    <name type="common">Red gorgonian</name>
    <name type="synonym">Violescent sea-whip</name>
    <dbReference type="NCBI Taxonomy" id="317549"/>
    <lineage>
        <taxon>Eukaryota</taxon>
        <taxon>Metazoa</taxon>
        <taxon>Cnidaria</taxon>
        <taxon>Anthozoa</taxon>
        <taxon>Octocorallia</taxon>
        <taxon>Malacalcyonacea</taxon>
        <taxon>Plexauridae</taxon>
        <taxon>Paramuricea</taxon>
    </lineage>
</organism>
<keyword evidence="12" id="KW-1185">Reference proteome</keyword>
<keyword evidence="6 9" id="KW-0862">Zinc</keyword>
<dbReference type="GO" id="GO:0030198">
    <property type="term" value="P:extracellular matrix organization"/>
    <property type="evidence" value="ECO:0007669"/>
    <property type="project" value="TreeGrafter"/>
</dbReference>
<dbReference type="SMART" id="SM00235">
    <property type="entry name" value="ZnMc"/>
    <property type="match status" value="1"/>
</dbReference>
<feature type="binding site" evidence="9">
    <location>
        <position position="214"/>
    </location>
    <ligand>
        <name>Zn(2+)</name>
        <dbReference type="ChEBI" id="CHEBI:29105"/>
        <label>2</label>
        <note>catalytic</note>
    </ligand>
</feature>
<comment type="similarity">
    <text evidence="1">Belongs to the peptidase M10A family.</text>
</comment>
<evidence type="ECO:0000256" key="5">
    <source>
        <dbReference type="ARBA" id="ARBA00022801"/>
    </source>
</evidence>
<dbReference type="PRINTS" id="PR00138">
    <property type="entry name" value="MATRIXIN"/>
</dbReference>
<dbReference type="GO" id="GO:0004222">
    <property type="term" value="F:metalloendopeptidase activity"/>
    <property type="evidence" value="ECO:0007669"/>
    <property type="project" value="InterPro"/>
</dbReference>
<evidence type="ECO:0000256" key="9">
    <source>
        <dbReference type="PIRSR" id="PIRSR621190-2"/>
    </source>
</evidence>
<keyword evidence="5" id="KW-0378">Hydrolase</keyword>
<dbReference type="InterPro" id="IPR006026">
    <property type="entry name" value="Peptidase_Metallo"/>
</dbReference>
<dbReference type="OrthoDB" id="406838at2759"/>
<feature type="binding site" evidence="9">
    <location>
        <position position="109"/>
    </location>
    <ligand>
        <name>Ca(2+)</name>
        <dbReference type="ChEBI" id="CHEBI:29108"/>
        <label>1</label>
    </ligand>
</feature>
<proteinExistence type="inferred from homology"/>
<feature type="binding site" evidence="9">
    <location>
        <position position="208"/>
    </location>
    <ligand>
        <name>Zn(2+)</name>
        <dbReference type="ChEBI" id="CHEBI:29105"/>
        <label>2</label>
        <note>catalytic</note>
    </ligand>
</feature>
<feature type="binding site" evidence="9">
    <location>
        <position position="184"/>
    </location>
    <ligand>
        <name>Ca(2+)</name>
        <dbReference type="ChEBI" id="CHEBI:29108"/>
        <label>1</label>
    </ligand>
</feature>
<dbReference type="Pfam" id="PF00413">
    <property type="entry name" value="Peptidase_M10"/>
    <property type="match status" value="1"/>
</dbReference>
<feature type="binding site" evidence="9">
    <location>
        <position position="186"/>
    </location>
    <ligand>
        <name>Ca(2+)</name>
        <dbReference type="ChEBI" id="CHEBI:29108"/>
        <label>1</label>
    </ligand>
</feature>
<feature type="binding site" evidence="9">
    <location>
        <position position="155"/>
    </location>
    <ligand>
        <name>Zn(2+)</name>
        <dbReference type="ChEBI" id="CHEBI:29105"/>
        <label>1</label>
    </ligand>
</feature>
<accession>A0A6S7IRA6</accession>
<reference evidence="11" key="1">
    <citation type="submission" date="2020-04" db="EMBL/GenBank/DDBJ databases">
        <authorList>
            <person name="Alioto T."/>
            <person name="Alioto T."/>
            <person name="Gomez Garrido J."/>
        </authorList>
    </citation>
    <scope>NUCLEOTIDE SEQUENCE</scope>
    <source>
        <strain evidence="11">A484AB</strain>
    </source>
</reference>
<dbReference type="SUPFAM" id="SSF55486">
    <property type="entry name" value="Metalloproteases ('zincins'), catalytic domain"/>
    <property type="match status" value="1"/>
</dbReference>
<dbReference type="PANTHER" id="PTHR10201:SF291">
    <property type="entry name" value="MATRIX METALLOPROTEINASE 1, ISOFORM C-RELATED"/>
    <property type="match status" value="1"/>
</dbReference>
<name>A0A6S7IRA6_PARCT</name>
<dbReference type="Proteomes" id="UP001152795">
    <property type="component" value="Unassembled WGS sequence"/>
</dbReference>
<feature type="binding site" evidence="9">
    <location>
        <position position="204"/>
    </location>
    <ligand>
        <name>Zn(2+)</name>
        <dbReference type="ChEBI" id="CHEBI:29105"/>
        <label>2</label>
        <note>catalytic</note>
    </ligand>
</feature>
<keyword evidence="9" id="KW-0106">Calcium</keyword>
<comment type="cofactor">
    <cofactor evidence="9">
        <name>Ca(2+)</name>
        <dbReference type="ChEBI" id="CHEBI:29108"/>
    </cofactor>
    <text evidence="9">Can bind about 5 Ca(2+) ions per subunit.</text>
</comment>
<sequence>MKSGSLLCSKGNKIGHWKKFLVQYGYASSMNSFSPHEIKLAVTKLRILFQFDNTTTDEDLAKFIELPRCGNKDIKEKKGKNSKRVRRYDLNPAWRKPSFTYAFEKYSSDLTVAQQHSIAAQAFQLWKNSVPELDFAHTQNVVEADIKFSFEINSHTGCAQAFDGTGPILAHAYYPEDGRVHLDDDELFTDQTSVGMNLYTVLVHEIGHALGLGHSFVSGAVMNPVYQGYNGVLTLHEDDINGMRLLYAPTTASDPTCVDQDPSLCALYNAQGYCHPDYADVMIETCPQTCNLCQ</sequence>
<dbReference type="InterPro" id="IPR003582">
    <property type="entry name" value="ShKT_dom"/>
</dbReference>
<feature type="binding site" evidence="9">
    <location>
        <position position="222"/>
    </location>
    <ligand>
        <name>Zn(2+)</name>
        <dbReference type="ChEBI" id="CHEBI:29105"/>
        <label>2</label>
        <note>catalytic</note>
    </ligand>
</feature>
<gene>
    <name evidence="11" type="ORF">PACLA_8A083679</name>
</gene>
<feature type="binding site" description="in inhibited form" evidence="9">
    <location>
        <position position="69"/>
    </location>
    <ligand>
        <name>Zn(2+)</name>
        <dbReference type="ChEBI" id="CHEBI:29105"/>
        <label>2</label>
        <note>catalytic</note>
    </ligand>
</feature>
<feature type="binding site" evidence="9">
    <location>
        <position position="163"/>
    </location>
    <ligand>
        <name>Ca(2+)</name>
        <dbReference type="ChEBI" id="CHEBI:29108"/>
        <label>3</label>
    </ligand>
</feature>
<dbReference type="PROSITE" id="PS51670">
    <property type="entry name" value="SHKT"/>
    <property type="match status" value="1"/>
</dbReference>
<evidence type="ECO:0000256" key="3">
    <source>
        <dbReference type="ARBA" id="ARBA00022723"/>
    </source>
</evidence>
<comment type="caution">
    <text evidence="10">Lacks conserved residue(s) required for the propagation of feature annotation.</text>
</comment>
<evidence type="ECO:0000256" key="4">
    <source>
        <dbReference type="ARBA" id="ARBA00022729"/>
    </source>
</evidence>
<feature type="binding site" evidence="9">
    <location>
        <position position="171"/>
    </location>
    <ligand>
        <name>Zn(2+)</name>
        <dbReference type="ChEBI" id="CHEBI:29105"/>
        <label>1</label>
    </ligand>
</feature>
<evidence type="ECO:0000256" key="7">
    <source>
        <dbReference type="ARBA" id="ARBA00023049"/>
    </source>
</evidence>
<keyword evidence="3 9" id="KW-0479">Metal-binding</keyword>
<feature type="active site" evidence="8">
    <location>
        <position position="205"/>
    </location>
</feature>
<feature type="binding site" evidence="9">
    <location>
        <position position="145"/>
    </location>
    <ligand>
        <name>Ca(2+)</name>
        <dbReference type="ChEBI" id="CHEBI:29108"/>
        <label>2</label>
    </ligand>
</feature>
<dbReference type="GO" id="GO:0031012">
    <property type="term" value="C:extracellular matrix"/>
    <property type="evidence" value="ECO:0007669"/>
    <property type="project" value="InterPro"/>
</dbReference>
<evidence type="ECO:0000256" key="1">
    <source>
        <dbReference type="ARBA" id="ARBA00010370"/>
    </source>
</evidence>
<feature type="binding site" evidence="9">
    <location>
        <position position="186"/>
    </location>
    <ligand>
        <name>Ca(2+)</name>
        <dbReference type="ChEBI" id="CHEBI:29108"/>
        <label>3</label>
    </ligand>
</feature>
<dbReference type="InterPro" id="IPR021190">
    <property type="entry name" value="Pept_M10A"/>
</dbReference>
<dbReference type="PANTHER" id="PTHR10201">
    <property type="entry name" value="MATRIX METALLOPROTEINASE"/>
    <property type="match status" value="1"/>
</dbReference>
<evidence type="ECO:0000256" key="8">
    <source>
        <dbReference type="PIRSR" id="PIRSR621190-1"/>
    </source>
</evidence>
<evidence type="ECO:0000313" key="12">
    <source>
        <dbReference type="Proteomes" id="UP001152795"/>
    </source>
</evidence>